<reference evidence="2" key="1">
    <citation type="submission" date="2016-01" db="EMBL/GenBank/DDBJ databases">
        <authorList>
            <person name="Mcilroy J.S."/>
            <person name="Karst M S."/>
            <person name="Albertsen M."/>
        </authorList>
    </citation>
    <scope>NUCLEOTIDE SEQUENCE</scope>
    <source>
        <strain evidence="2">Cfx-K</strain>
    </source>
</reference>
<dbReference type="InterPro" id="IPR013216">
    <property type="entry name" value="Methyltransf_11"/>
</dbReference>
<dbReference type="KEGG" id="pbf:CFX0092_A2249"/>
<evidence type="ECO:0000313" key="3">
    <source>
        <dbReference type="Proteomes" id="UP000215027"/>
    </source>
</evidence>
<dbReference type="OrthoDB" id="43862at2"/>
<keyword evidence="3" id="KW-1185">Reference proteome</keyword>
<dbReference type="Gene3D" id="3.40.50.150">
    <property type="entry name" value="Vaccinia Virus protein VP39"/>
    <property type="match status" value="1"/>
</dbReference>
<dbReference type="InterPro" id="IPR029063">
    <property type="entry name" value="SAM-dependent_MTases_sf"/>
</dbReference>
<dbReference type="CDD" id="cd02440">
    <property type="entry name" value="AdoMet_MTases"/>
    <property type="match status" value="1"/>
</dbReference>
<gene>
    <name evidence="2" type="ORF">CFX0092_A2249</name>
</gene>
<protein>
    <recommendedName>
        <fullName evidence="1">Methyltransferase type 11 domain-containing protein</fullName>
    </recommendedName>
</protein>
<evidence type="ECO:0000259" key="1">
    <source>
        <dbReference type="Pfam" id="PF08241"/>
    </source>
</evidence>
<dbReference type="PANTHER" id="PTHR43591:SF24">
    <property type="entry name" value="2-METHOXY-6-POLYPRENYL-1,4-BENZOQUINOL METHYLASE, MITOCHONDRIAL"/>
    <property type="match status" value="1"/>
</dbReference>
<dbReference type="EMBL" id="LN890655">
    <property type="protein sequence ID" value="CUS04127.2"/>
    <property type="molecule type" value="Genomic_DNA"/>
</dbReference>
<evidence type="ECO:0000313" key="2">
    <source>
        <dbReference type="EMBL" id="CUS04127.2"/>
    </source>
</evidence>
<name>A0A170PH53_9CHLR</name>
<dbReference type="GO" id="GO:0008757">
    <property type="term" value="F:S-adenosylmethionine-dependent methyltransferase activity"/>
    <property type="evidence" value="ECO:0007669"/>
    <property type="project" value="InterPro"/>
</dbReference>
<dbReference type="RefSeq" id="WP_095043517.1">
    <property type="nucleotide sequence ID" value="NZ_LN890655.1"/>
</dbReference>
<dbReference type="AlphaFoldDB" id="A0A170PH53"/>
<dbReference type="PANTHER" id="PTHR43591">
    <property type="entry name" value="METHYLTRANSFERASE"/>
    <property type="match status" value="1"/>
</dbReference>
<organism evidence="2 3">
    <name type="scientific">Candidatus Promineifilum breve</name>
    <dbReference type="NCBI Taxonomy" id="1806508"/>
    <lineage>
        <taxon>Bacteria</taxon>
        <taxon>Bacillati</taxon>
        <taxon>Chloroflexota</taxon>
        <taxon>Ardenticatenia</taxon>
        <taxon>Candidatus Promineifilales</taxon>
        <taxon>Candidatus Promineifilaceae</taxon>
        <taxon>Candidatus Promineifilum</taxon>
    </lineage>
</organism>
<proteinExistence type="predicted"/>
<dbReference type="Proteomes" id="UP000215027">
    <property type="component" value="Chromosome I"/>
</dbReference>
<sequence>MSKQQVREQFGANAAAYVASPTHAQGASLGWLVARVAPQAGWRVLDVATAAGHAALALAPHVAAVVGLDLTPEMLPLAAGLAAERGLGNLAFTVGDVEALPFDGGAFDAVTCRIAPHHFPDVDRFIAEAARVLRPGGVLAVVDNVVPGSRLRGKRANAQREAGDYVNAFEKLRDPSHVRCLSHEEWLDALVAAGLTVEAQETQDKRLTFETWAARHTPEMQTRLRVLLTQAPAAAAEFLDPQSGSGLTTFRLREGLFVARKNGMP</sequence>
<accession>A0A170PH53</accession>
<dbReference type="SUPFAM" id="SSF53335">
    <property type="entry name" value="S-adenosyl-L-methionine-dependent methyltransferases"/>
    <property type="match status" value="1"/>
</dbReference>
<dbReference type="Pfam" id="PF08241">
    <property type="entry name" value="Methyltransf_11"/>
    <property type="match status" value="1"/>
</dbReference>
<feature type="domain" description="Methyltransferase type 11" evidence="1">
    <location>
        <begin position="45"/>
        <end position="140"/>
    </location>
</feature>